<evidence type="ECO:0000313" key="4">
    <source>
        <dbReference type="Proteomes" id="UP000679341"/>
    </source>
</evidence>
<organism evidence="3 4">
    <name type="scientific">Halorubrum ruber</name>
    <dbReference type="NCBI Taxonomy" id="2982524"/>
    <lineage>
        <taxon>Archaea</taxon>
        <taxon>Methanobacteriati</taxon>
        <taxon>Methanobacteriota</taxon>
        <taxon>Stenosarchaea group</taxon>
        <taxon>Halobacteria</taxon>
        <taxon>Halobacteriales</taxon>
        <taxon>Haloferacaceae</taxon>
        <taxon>Halorubrum</taxon>
    </lineage>
</organism>
<feature type="region of interest" description="Disordered" evidence="1">
    <location>
        <begin position="136"/>
        <end position="196"/>
    </location>
</feature>
<gene>
    <name evidence="3" type="ORF">J7656_14580</name>
</gene>
<dbReference type="SMART" id="SM00089">
    <property type="entry name" value="PKD"/>
    <property type="match status" value="2"/>
</dbReference>
<dbReference type="InterPro" id="IPR022409">
    <property type="entry name" value="PKD/Chitinase_dom"/>
</dbReference>
<dbReference type="Gene3D" id="2.60.40.10">
    <property type="entry name" value="Immunoglobulins"/>
    <property type="match status" value="3"/>
</dbReference>
<proteinExistence type="predicted"/>
<dbReference type="GeneID" id="64828790"/>
<dbReference type="InterPro" id="IPR036439">
    <property type="entry name" value="Dockerin_dom_sf"/>
</dbReference>
<evidence type="ECO:0000259" key="2">
    <source>
        <dbReference type="PROSITE" id="PS50093"/>
    </source>
</evidence>
<protein>
    <submittedName>
        <fullName evidence="3">PKD domain-containing protein</fullName>
    </submittedName>
</protein>
<feature type="compositionally biased region" description="Low complexity" evidence="1">
    <location>
        <begin position="373"/>
        <end position="387"/>
    </location>
</feature>
<dbReference type="Pfam" id="PF07705">
    <property type="entry name" value="CARDB"/>
    <property type="match status" value="1"/>
</dbReference>
<dbReference type="Pfam" id="PF18911">
    <property type="entry name" value="PKD_4"/>
    <property type="match status" value="1"/>
</dbReference>
<reference evidence="3 4" key="1">
    <citation type="submission" date="2021-03" db="EMBL/GenBank/DDBJ databases">
        <title>Halorubrum sodomense MBLA0099, Whole genome shotgun sequencing.</title>
        <authorList>
            <person name="Seo M.-J."/>
            <person name="Cho E.-S."/>
            <person name="Hwang C.Y."/>
        </authorList>
    </citation>
    <scope>NUCLEOTIDE SEQUENCE [LARGE SCALE GENOMIC DNA]</scope>
    <source>
        <strain evidence="3 4">MBLA0099</strain>
    </source>
</reference>
<dbReference type="Pfam" id="PF00404">
    <property type="entry name" value="Dockerin_1"/>
    <property type="match status" value="1"/>
</dbReference>
<dbReference type="InterPro" id="IPR011635">
    <property type="entry name" value="CARDB"/>
</dbReference>
<dbReference type="EMBL" id="CP073695">
    <property type="protein sequence ID" value="QUO47756.1"/>
    <property type="molecule type" value="Genomic_DNA"/>
</dbReference>
<dbReference type="PROSITE" id="PS50093">
    <property type="entry name" value="PKD"/>
    <property type="match status" value="1"/>
</dbReference>
<dbReference type="Proteomes" id="UP000679341">
    <property type="component" value="Chromosome"/>
</dbReference>
<dbReference type="Pfam" id="PF22352">
    <property type="entry name" value="K319L-like_PKD"/>
    <property type="match status" value="1"/>
</dbReference>
<dbReference type="GO" id="GO:0031410">
    <property type="term" value="C:cytoplasmic vesicle"/>
    <property type="evidence" value="ECO:0007669"/>
    <property type="project" value="TreeGrafter"/>
</dbReference>
<feature type="domain" description="PKD" evidence="2">
    <location>
        <begin position="164"/>
        <end position="246"/>
    </location>
</feature>
<dbReference type="InterPro" id="IPR035986">
    <property type="entry name" value="PKD_dom_sf"/>
</dbReference>
<name>A0A8T8LLH0_9EURY</name>
<evidence type="ECO:0000256" key="1">
    <source>
        <dbReference type="SAM" id="MobiDB-lite"/>
    </source>
</evidence>
<dbReference type="SUPFAM" id="SSF63446">
    <property type="entry name" value="Type I dockerin domain"/>
    <property type="match status" value="1"/>
</dbReference>
<dbReference type="GO" id="GO:0016020">
    <property type="term" value="C:membrane"/>
    <property type="evidence" value="ECO:0007669"/>
    <property type="project" value="TreeGrafter"/>
</dbReference>
<keyword evidence="4" id="KW-1185">Reference proteome</keyword>
<feature type="compositionally biased region" description="Low complexity" evidence="1">
    <location>
        <begin position="182"/>
        <end position="196"/>
    </location>
</feature>
<dbReference type="Gene3D" id="1.10.1330.10">
    <property type="entry name" value="Dockerin domain"/>
    <property type="match status" value="1"/>
</dbReference>
<dbReference type="PROSITE" id="PS00018">
    <property type="entry name" value="EF_HAND_1"/>
    <property type="match status" value="1"/>
</dbReference>
<evidence type="ECO:0000313" key="3">
    <source>
        <dbReference type="EMBL" id="QUO47756.1"/>
    </source>
</evidence>
<dbReference type="GO" id="GO:0000272">
    <property type="term" value="P:polysaccharide catabolic process"/>
    <property type="evidence" value="ECO:0007669"/>
    <property type="project" value="InterPro"/>
</dbReference>
<dbReference type="RefSeq" id="WP_211553691.1">
    <property type="nucleotide sequence ID" value="NZ_CP073695.1"/>
</dbReference>
<dbReference type="CDD" id="cd00146">
    <property type="entry name" value="PKD"/>
    <property type="match status" value="1"/>
</dbReference>
<dbReference type="InterPro" id="IPR029865">
    <property type="entry name" value="KIAA0319-like"/>
</dbReference>
<dbReference type="SUPFAM" id="SSF49299">
    <property type="entry name" value="PKD domain"/>
    <property type="match status" value="1"/>
</dbReference>
<dbReference type="InterPro" id="IPR013783">
    <property type="entry name" value="Ig-like_fold"/>
</dbReference>
<sequence length="664" mass="66606">MNDTAHGYLRQTITALVALSLLFTVFGPVGIVAADPSVSVEQTADSTTVTPGETVTLTTQFDVAELNAPQLSAGLPDGWAIESQSATGPVAYNDGTWTWLAGDNDGVNVSYTVEYTVGVPADASPGQYAITADGSALSPADSVSTADSDSTTITVQEPEQNEDPTASFTASPSAPEPGETVSFDASGSSDDGSIASYEWDFDGDGDVDATGAQAATAFDAAGDYDVELTVTDDDGATDTATQTVSVSDAPDPASFQVSALNVESSVTQGDDAAVTATVENAGDESDTQTVTLAVDGGEVDSESVTLDGDASQQVNFTAATAGLTVGDHDVTVSTDDDSASTAFEVTADEPENQPPTADAGDDQTVAEGDSVTLDASGSSDADGDGLSYDWTQTGGTDVTLSDASSATPSFAAPDVDGDETLAFEVEVSDGAATDADAVAVTVEDADDAAPPTDGASTAVSLSSESELVAVGDAAEYDVVVESADGGVGAYSMTVTVDDPSVASITGANLSGVENGGLTDVQIAADGSSVTVEAVLIDTDDSGNVSLGTVTVESATEGSTNVSLDVSELGDEAGSTYEVTGTSGATLEASTLVVGDSENPAQDLDGDGDFEDVNGDGTVDVLDVQTLFADRDGAAVQNAPQAFDFNGDGEFTLVDIQLLFAQETE</sequence>
<dbReference type="AlphaFoldDB" id="A0A8T8LLH0"/>
<dbReference type="InterPro" id="IPR018247">
    <property type="entry name" value="EF_Hand_1_Ca_BS"/>
</dbReference>
<accession>A0A8T8LLH0</accession>
<dbReference type="KEGG" id="hss:J7656_14580"/>
<dbReference type="PANTHER" id="PTHR46182">
    <property type="entry name" value="FI19480P1"/>
    <property type="match status" value="1"/>
</dbReference>
<feature type="region of interest" description="Disordered" evidence="1">
    <location>
        <begin position="345"/>
        <end position="364"/>
    </location>
</feature>
<dbReference type="GO" id="GO:0004553">
    <property type="term" value="F:hydrolase activity, hydrolyzing O-glycosyl compounds"/>
    <property type="evidence" value="ECO:0007669"/>
    <property type="project" value="InterPro"/>
</dbReference>
<feature type="compositionally biased region" description="Low complexity" evidence="1">
    <location>
        <begin position="140"/>
        <end position="155"/>
    </location>
</feature>
<dbReference type="OrthoDB" id="326099at2157"/>
<dbReference type="InterPro" id="IPR000601">
    <property type="entry name" value="PKD_dom"/>
</dbReference>
<feature type="compositionally biased region" description="Polar residues" evidence="1">
    <location>
        <begin position="163"/>
        <end position="172"/>
    </location>
</feature>
<dbReference type="InterPro" id="IPR002105">
    <property type="entry name" value="Dockerin_1_rpt"/>
</dbReference>
<feature type="region of interest" description="Disordered" evidence="1">
    <location>
        <begin position="371"/>
        <end position="390"/>
    </location>
</feature>
<dbReference type="PANTHER" id="PTHR46182:SF2">
    <property type="entry name" value="FI19480P1"/>
    <property type="match status" value="1"/>
</dbReference>